<evidence type="ECO:0000259" key="2">
    <source>
        <dbReference type="Pfam" id="PF03732"/>
    </source>
</evidence>
<dbReference type="EMBL" id="JBDFQZ010000011">
    <property type="protein sequence ID" value="KAK9676249.1"/>
    <property type="molecule type" value="Genomic_DNA"/>
</dbReference>
<comment type="caution">
    <text evidence="3">The sequence shown here is derived from an EMBL/GenBank/DDBJ whole genome shotgun (WGS) entry which is preliminary data.</text>
</comment>
<gene>
    <name evidence="3" type="ORF">RND81_11G064300</name>
</gene>
<feature type="region of interest" description="Disordered" evidence="1">
    <location>
        <begin position="335"/>
        <end position="418"/>
    </location>
</feature>
<dbReference type="PANTHER" id="PTHR15503">
    <property type="entry name" value="LDOC1 RELATED"/>
    <property type="match status" value="1"/>
</dbReference>
<feature type="compositionally biased region" description="Polar residues" evidence="1">
    <location>
        <begin position="270"/>
        <end position="286"/>
    </location>
</feature>
<evidence type="ECO:0000256" key="1">
    <source>
        <dbReference type="SAM" id="MobiDB-lite"/>
    </source>
</evidence>
<name>A0AAW1HKC9_SAPOF</name>
<evidence type="ECO:0000313" key="4">
    <source>
        <dbReference type="Proteomes" id="UP001443914"/>
    </source>
</evidence>
<dbReference type="Pfam" id="PF03732">
    <property type="entry name" value="Retrotrans_gag"/>
    <property type="match status" value="1"/>
</dbReference>
<protein>
    <recommendedName>
        <fullName evidence="2">Retrotransposon gag domain-containing protein</fullName>
    </recommendedName>
</protein>
<accession>A0AAW1HKC9</accession>
<dbReference type="PANTHER" id="PTHR15503:SF45">
    <property type="entry name" value="RNA-DIRECTED DNA POLYMERASE HOMOLOG"/>
    <property type="match status" value="1"/>
</dbReference>
<organism evidence="3 4">
    <name type="scientific">Saponaria officinalis</name>
    <name type="common">Common soapwort</name>
    <name type="synonym">Lychnis saponaria</name>
    <dbReference type="NCBI Taxonomy" id="3572"/>
    <lineage>
        <taxon>Eukaryota</taxon>
        <taxon>Viridiplantae</taxon>
        <taxon>Streptophyta</taxon>
        <taxon>Embryophyta</taxon>
        <taxon>Tracheophyta</taxon>
        <taxon>Spermatophyta</taxon>
        <taxon>Magnoliopsida</taxon>
        <taxon>eudicotyledons</taxon>
        <taxon>Gunneridae</taxon>
        <taxon>Pentapetalae</taxon>
        <taxon>Caryophyllales</taxon>
        <taxon>Caryophyllaceae</taxon>
        <taxon>Caryophylleae</taxon>
        <taxon>Saponaria</taxon>
    </lineage>
</organism>
<dbReference type="InterPro" id="IPR005162">
    <property type="entry name" value="Retrotrans_gag_dom"/>
</dbReference>
<dbReference type="Proteomes" id="UP001443914">
    <property type="component" value="Unassembled WGS sequence"/>
</dbReference>
<keyword evidence="4" id="KW-1185">Reference proteome</keyword>
<proteinExistence type="predicted"/>
<feature type="domain" description="Retrotransposon gag" evidence="2">
    <location>
        <begin position="111"/>
        <end position="214"/>
    </location>
</feature>
<dbReference type="AlphaFoldDB" id="A0AAW1HKC9"/>
<feature type="compositionally biased region" description="Polar residues" evidence="1">
    <location>
        <begin position="337"/>
        <end position="348"/>
    </location>
</feature>
<sequence length="445" mass="48341">MPPKKRSDKRVDDAEVIENEREAETVTLPQEYLDRLLSANEALSKAVRAMTQDRAREQAVTASTMSSALARQQPPTFNGTEGPAALADWMRKFTKMFTTIGCPEEMKVDQAASYLLGRADTWWCTHQDRLKVYHVTGTEGEEVFGWKSFQKALRDEFFPEHLRHAKRAEFDNFKMREGMTVEEYYTEFMDLAAFSSDLGYKEDVLAARFERGLSVHILEKMQGGTPTTVSDMYLRAGYAQRLCDLRNEVRAEKRKSEGSEAGDSSKKRGSYSQPTRAKSESATSPMSRPAFSGGGGGRGRACGRCSRVHPGKTCDGRFITCFELGHKAVNCYRRTRGQSQDSTFRAPTTSFGSGSRGGGNQWRGGTNSSGGRGAGGQFQQGGGSTSQGGVGGLRGGFGGRGRGGFGGGATSASTVQGGVKNTGQLYAMTREEAQGDDHIVTGTGE</sequence>
<reference evidence="3" key="1">
    <citation type="submission" date="2024-03" db="EMBL/GenBank/DDBJ databases">
        <title>WGS assembly of Saponaria officinalis var. Norfolk2.</title>
        <authorList>
            <person name="Jenkins J."/>
            <person name="Shu S."/>
            <person name="Grimwood J."/>
            <person name="Barry K."/>
            <person name="Goodstein D."/>
            <person name="Schmutz J."/>
            <person name="Leebens-Mack J."/>
            <person name="Osbourn A."/>
        </authorList>
    </citation>
    <scope>NUCLEOTIDE SEQUENCE [LARGE SCALE GENOMIC DNA]</scope>
    <source>
        <strain evidence="3">JIC</strain>
    </source>
</reference>
<feature type="compositionally biased region" description="Gly residues" evidence="1">
    <location>
        <begin position="354"/>
        <end position="409"/>
    </location>
</feature>
<evidence type="ECO:0000313" key="3">
    <source>
        <dbReference type="EMBL" id="KAK9676249.1"/>
    </source>
</evidence>
<feature type="compositionally biased region" description="Basic and acidic residues" evidence="1">
    <location>
        <begin position="251"/>
        <end position="266"/>
    </location>
</feature>
<dbReference type="InterPro" id="IPR032567">
    <property type="entry name" value="RTL1-rel"/>
</dbReference>
<feature type="region of interest" description="Disordered" evidence="1">
    <location>
        <begin position="251"/>
        <end position="302"/>
    </location>
</feature>